<name>A0ACB9G1K8_9ASTR</name>
<evidence type="ECO:0000313" key="2">
    <source>
        <dbReference type="Proteomes" id="UP001056120"/>
    </source>
</evidence>
<sequence>MRLSNVAFPATTAGGLARGLHGGGTAIGETSSGANSCGGGAMMGALASTNLRGAPFVTIPIWIMSSYLTGVVCEPALGYLLDALVATSDRAYRVADGQPPLHELLWSDVEVSLLCGHCAKALGEDGEGHLVLGIQTDLRGESADGYVIEGPSQAELDGRHCTQVASVQPERREKHQGELNALLPRDVH</sequence>
<dbReference type="EMBL" id="CM042032">
    <property type="protein sequence ID" value="KAI3776921.1"/>
    <property type="molecule type" value="Genomic_DNA"/>
</dbReference>
<accession>A0ACB9G1K8</accession>
<keyword evidence="2" id="KW-1185">Reference proteome</keyword>
<reference evidence="2" key="1">
    <citation type="journal article" date="2022" name="Mol. Ecol. Resour.">
        <title>The genomes of chicory, endive, great burdock and yacon provide insights into Asteraceae palaeo-polyploidization history and plant inulin production.</title>
        <authorList>
            <person name="Fan W."/>
            <person name="Wang S."/>
            <person name="Wang H."/>
            <person name="Wang A."/>
            <person name="Jiang F."/>
            <person name="Liu H."/>
            <person name="Zhao H."/>
            <person name="Xu D."/>
            <person name="Zhang Y."/>
        </authorList>
    </citation>
    <scope>NUCLEOTIDE SEQUENCE [LARGE SCALE GENOMIC DNA]</scope>
    <source>
        <strain evidence="2">cv. Yunnan</strain>
    </source>
</reference>
<gene>
    <name evidence="1" type="ORF">L1987_46712</name>
</gene>
<proteinExistence type="predicted"/>
<protein>
    <submittedName>
        <fullName evidence="1">Uncharacterized protein</fullName>
    </submittedName>
</protein>
<organism evidence="1 2">
    <name type="scientific">Smallanthus sonchifolius</name>
    <dbReference type="NCBI Taxonomy" id="185202"/>
    <lineage>
        <taxon>Eukaryota</taxon>
        <taxon>Viridiplantae</taxon>
        <taxon>Streptophyta</taxon>
        <taxon>Embryophyta</taxon>
        <taxon>Tracheophyta</taxon>
        <taxon>Spermatophyta</taxon>
        <taxon>Magnoliopsida</taxon>
        <taxon>eudicotyledons</taxon>
        <taxon>Gunneridae</taxon>
        <taxon>Pentapetalae</taxon>
        <taxon>asterids</taxon>
        <taxon>campanulids</taxon>
        <taxon>Asterales</taxon>
        <taxon>Asteraceae</taxon>
        <taxon>Asteroideae</taxon>
        <taxon>Heliantheae alliance</taxon>
        <taxon>Millerieae</taxon>
        <taxon>Smallanthus</taxon>
    </lineage>
</organism>
<reference evidence="1 2" key="2">
    <citation type="journal article" date="2022" name="Mol. Ecol. Resour.">
        <title>The genomes of chicory, endive, great burdock and yacon provide insights into Asteraceae paleo-polyploidization history and plant inulin production.</title>
        <authorList>
            <person name="Fan W."/>
            <person name="Wang S."/>
            <person name="Wang H."/>
            <person name="Wang A."/>
            <person name="Jiang F."/>
            <person name="Liu H."/>
            <person name="Zhao H."/>
            <person name="Xu D."/>
            <person name="Zhang Y."/>
        </authorList>
    </citation>
    <scope>NUCLEOTIDE SEQUENCE [LARGE SCALE GENOMIC DNA]</scope>
    <source>
        <strain evidence="2">cv. Yunnan</strain>
        <tissue evidence="1">Leaves</tissue>
    </source>
</reference>
<evidence type="ECO:0000313" key="1">
    <source>
        <dbReference type="EMBL" id="KAI3776921.1"/>
    </source>
</evidence>
<dbReference type="Proteomes" id="UP001056120">
    <property type="component" value="Linkage Group LG15"/>
</dbReference>
<comment type="caution">
    <text evidence="1">The sequence shown here is derived from an EMBL/GenBank/DDBJ whole genome shotgun (WGS) entry which is preliminary data.</text>
</comment>